<evidence type="ECO:0000313" key="3">
    <source>
        <dbReference type="Proteomes" id="UP001153069"/>
    </source>
</evidence>
<reference evidence="2" key="1">
    <citation type="submission" date="2020-06" db="EMBL/GenBank/DDBJ databases">
        <authorList>
            <consortium name="Plant Systems Biology data submission"/>
        </authorList>
    </citation>
    <scope>NUCLEOTIDE SEQUENCE</scope>
    <source>
        <strain evidence="2">D6</strain>
    </source>
</reference>
<gene>
    <name evidence="2" type="ORF">SEMRO_73_G040210.1</name>
</gene>
<evidence type="ECO:0000256" key="1">
    <source>
        <dbReference type="SAM" id="SignalP"/>
    </source>
</evidence>
<name>A0A9N8H7Q2_9STRA</name>
<keyword evidence="3" id="KW-1185">Reference proteome</keyword>
<feature type="signal peptide" evidence="1">
    <location>
        <begin position="1"/>
        <end position="31"/>
    </location>
</feature>
<dbReference type="AlphaFoldDB" id="A0A9N8H7Q2"/>
<protein>
    <submittedName>
        <fullName evidence="2">Uncharacterized protein</fullName>
    </submittedName>
</protein>
<evidence type="ECO:0000313" key="2">
    <source>
        <dbReference type="EMBL" id="CAB9499978.1"/>
    </source>
</evidence>
<keyword evidence="1" id="KW-0732">Signal</keyword>
<dbReference type="Proteomes" id="UP001153069">
    <property type="component" value="Unassembled WGS sequence"/>
</dbReference>
<proteinExistence type="predicted"/>
<comment type="caution">
    <text evidence="2">The sequence shown here is derived from an EMBL/GenBank/DDBJ whole genome shotgun (WGS) entry which is preliminary data.</text>
</comment>
<dbReference type="EMBL" id="CAICTM010000072">
    <property type="protein sequence ID" value="CAB9499978.1"/>
    <property type="molecule type" value="Genomic_DNA"/>
</dbReference>
<feature type="chain" id="PRO_5040309955" evidence="1">
    <location>
        <begin position="32"/>
        <end position="163"/>
    </location>
</feature>
<dbReference type="OrthoDB" id="45749at2759"/>
<accession>A0A9N8H7Q2</accession>
<organism evidence="2 3">
    <name type="scientific">Seminavis robusta</name>
    <dbReference type="NCBI Taxonomy" id="568900"/>
    <lineage>
        <taxon>Eukaryota</taxon>
        <taxon>Sar</taxon>
        <taxon>Stramenopiles</taxon>
        <taxon>Ochrophyta</taxon>
        <taxon>Bacillariophyta</taxon>
        <taxon>Bacillariophyceae</taxon>
        <taxon>Bacillariophycidae</taxon>
        <taxon>Naviculales</taxon>
        <taxon>Naviculaceae</taxon>
        <taxon>Seminavis</taxon>
    </lineage>
</organism>
<sequence length="163" mass="18017">MMMKSRRGFANQLLLVLTVLISSSWTPLVSAFVVPSTAAINHQSNPVLYGVVTTTTQLSQSKNNNDNNRKEPYSKVDDGAGRGVPILVIALLACVWCFTVPPEFRRAYICSDRCALEENRAAPQCNSCVTADEWRSGIAEYYANGGGIQWDFSIDPNSKMKMF</sequence>